<dbReference type="GO" id="GO:0008270">
    <property type="term" value="F:zinc ion binding"/>
    <property type="evidence" value="ECO:0007669"/>
    <property type="project" value="InterPro"/>
</dbReference>
<dbReference type="PANTHER" id="PTHR31001">
    <property type="entry name" value="UNCHARACTERIZED TRANSCRIPTIONAL REGULATORY PROTEIN"/>
    <property type="match status" value="1"/>
</dbReference>
<dbReference type="GO" id="GO:0006351">
    <property type="term" value="P:DNA-templated transcription"/>
    <property type="evidence" value="ECO:0007669"/>
    <property type="project" value="InterPro"/>
</dbReference>
<dbReference type="GO" id="GO:0003677">
    <property type="term" value="F:DNA binding"/>
    <property type="evidence" value="ECO:0007669"/>
    <property type="project" value="InterPro"/>
</dbReference>
<evidence type="ECO:0000313" key="6">
    <source>
        <dbReference type="Proteomes" id="UP001302126"/>
    </source>
</evidence>
<keyword evidence="6" id="KW-1185">Reference proteome</keyword>
<dbReference type="SMART" id="SM00066">
    <property type="entry name" value="GAL4"/>
    <property type="match status" value="1"/>
</dbReference>
<evidence type="ECO:0000313" key="5">
    <source>
        <dbReference type="EMBL" id="KAK4191818.1"/>
    </source>
</evidence>
<dbReference type="Pfam" id="PF00172">
    <property type="entry name" value="Zn_clus"/>
    <property type="match status" value="1"/>
</dbReference>
<dbReference type="Pfam" id="PF04082">
    <property type="entry name" value="Fungal_trans"/>
    <property type="match status" value="1"/>
</dbReference>
<dbReference type="SUPFAM" id="SSF57701">
    <property type="entry name" value="Zn2/Cys6 DNA-binding domain"/>
    <property type="match status" value="1"/>
</dbReference>
<reference evidence="5" key="2">
    <citation type="submission" date="2023-05" db="EMBL/GenBank/DDBJ databases">
        <authorList>
            <consortium name="Lawrence Berkeley National Laboratory"/>
            <person name="Steindorff A."/>
            <person name="Hensen N."/>
            <person name="Bonometti L."/>
            <person name="Westerberg I."/>
            <person name="Brannstrom I.O."/>
            <person name="Guillou S."/>
            <person name="Cros-Aarteil S."/>
            <person name="Calhoun S."/>
            <person name="Haridas S."/>
            <person name="Kuo A."/>
            <person name="Mondo S."/>
            <person name="Pangilinan J."/>
            <person name="Riley R."/>
            <person name="Labutti K."/>
            <person name="Andreopoulos B."/>
            <person name="Lipzen A."/>
            <person name="Chen C."/>
            <person name="Yanf M."/>
            <person name="Daum C."/>
            <person name="Ng V."/>
            <person name="Clum A."/>
            <person name="Ohm R."/>
            <person name="Martin F."/>
            <person name="Silar P."/>
            <person name="Natvig D."/>
            <person name="Lalanne C."/>
            <person name="Gautier V."/>
            <person name="Ament-Velasquez S.L."/>
            <person name="Kruys A."/>
            <person name="Hutchinson M.I."/>
            <person name="Powell A.J."/>
            <person name="Barry K."/>
            <person name="Miller A.N."/>
            <person name="Grigoriev I.V."/>
            <person name="Debuchy R."/>
            <person name="Gladieux P."/>
            <person name="Thoren M.H."/>
            <person name="Johannesson H."/>
        </authorList>
    </citation>
    <scope>NUCLEOTIDE SEQUENCE</scope>
    <source>
        <strain evidence="5">PSN309</strain>
    </source>
</reference>
<evidence type="ECO:0000256" key="3">
    <source>
        <dbReference type="ARBA" id="ARBA00023242"/>
    </source>
</evidence>
<dbReference type="Gene3D" id="4.10.240.10">
    <property type="entry name" value="Zn(2)-C6 fungal-type DNA-binding domain"/>
    <property type="match status" value="1"/>
</dbReference>
<name>A0AAN6X1X0_9PEZI</name>
<dbReference type="InterPro" id="IPR007219">
    <property type="entry name" value="XnlR_reg_dom"/>
</dbReference>
<comment type="caution">
    <text evidence="5">The sequence shown here is derived from an EMBL/GenBank/DDBJ whole genome shotgun (WGS) entry which is preliminary data.</text>
</comment>
<feature type="domain" description="Zn(2)-C6 fungal-type" evidence="4">
    <location>
        <begin position="22"/>
        <end position="52"/>
    </location>
</feature>
<evidence type="ECO:0000256" key="2">
    <source>
        <dbReference type="ARBA" id="ARBA00022723"/>
    </source>
</evidence>
<dbReference type="CDD" id="cd12148">
    <property type="entry name" value="fungal_TF_MHR"/>
    <property type="match status" value="1"/>
</dbReference>
<keyword evidence="2" id="KW-0479">Metal-binding</keyword>
<keyword evidence="3" id="KW-0539">Nucleus</keyword>
<dbReference type="PROSITE" id="PS00463">
    <property type="entry name" value="ZN2_CY6_FUNGAL_1"/>
    <property type="match status" value="1"/>
</dbReference>
<dbReference type="Proteomes" id="UP001302126">
    <property type="component" value="Unassembled WGS sequence"/>
</dbReference>
<dbReference type="InterPro" id="IPR050613">
    <property type="entry name" value="Sec_Metabolite_Reg"/>
</dbReference>
<evidence type="ECO:0000259" key="4">
    <source>
        <dbReference type="PROSITE" id="PS50048"/>
    </source>
</evidence>
<proteinExistence type="predicted"/>
<dbReference type="InterPro" id="IPR001138">
    <property type="entry name" value="Zn2Cys6_DnaBD"/>
</dbReference>
<gene>
    <name evidence="5" type="ORF">QBC35DRAFT_486036</name>
</gene>
<dbReference type="EMBL" id="MU864357">
    <property type="protein sequence ID" value="KAK4191818.1"/>
    <property type="molecule type" value="Genomic_DNA"/>
</dbReference>
<accession>A0AAN6X1X0</accession>
<dbReference type="InterPro" id="IPR036864">
    <property type="entry name" value="Zn2-C6_fun-type_DNA-bd_sf"/>
</dbReference>
<organism evidence="5 6">
    <name type="scientific">Podospora australis</name>
    <dbReference type="NCBI Taxonomy" id="1536484"/>
    <lineage>
        <taxon>Eukaryota</taxon>
        <taxon>Fungi</taxon>
        <taxon>Dikarya</taxon>
        <taxon>Ascomycota</taxon>
        <taxon>Pezizomycotina</taxon>
        <taxon>Sordariomycetes</taxon>
        <taxon>Sordariomycetidae</taxon>
        <taxon>Sordariales</taxon>
        <taxon>Podosporaceae</taxon>
        <taxon>Podospora</taxon>
    </lineage>
</organism>
<dbReference type="GO" id="GO:0000981">
    <property type="term" value="F:DNA-binding transcription factor activity, RNA polymerase II-specific"/>
    <property type="evidence" value="ECO:0007669"/>
    <property type="project" value="InterPro"/>
</dbReference>
<reference evidence="5" key="1">
    <citation type="journal article" date="2023" name="Mol. Phylogenet. Evol.">
        <title>Genome-scale phylogeny and comparative genomics of the fungal order Sordariales.</title>
        <authorList>
            <person name="Hensen N."/>
            <person name="Bonometti L."/>
            <person name="Westerberg I."/>
            <person name="Brannstrom I.O."/>
            <person name="Guillou S."/>
            <person name="Cros-Aarteil S."/>
            <person name="Calhoun S."/>
            <person name="Haridas S."/>
            <person name="Kuo A."/>
            <person name="Mondo S."/>
            <person name="Pangilinan J."/>
            <person name="Riley R."/>
            <person name="LaButti K."/>
            <person name="Andreopoulos B."/>
            <person name="Lipzen A."/>
            <person name="Chen C."/>
            <person name="Yan M."/>
            <person name="Daum C."/>
            <person name="Ng V."/>
            <person name="Clum A."/>
            <person name="Steindorff A."/>
            <person name="Ohm R.A."/>
            <person name="Martin F."/>
            <person name="Silar P."/>
            <person name="Natvig D.O."/>
            <person name="Lalanne C."/>
            <person name="Gautier V."/>
            <person name="Ament-Velasquez S.L."/>
            <person name="Kruys A."/>
            <person name="Hutchinson M.I."/>
            <person name="Powell A.J."/>
            <person name="Barry K."/>
            <person name="Miller A.N."/>
            <person name="Grigoriev I.V."/>
            <person name="Debuchy R."/>
            <person name="Gladieux P."/>
            <person name="Hiltunen Thoren M."/>
            <person name="Johannesson H."/>
        </authorList>
    </citation>
    <scope>NUCLEOTIDE SEQUENCE</scope>
    <source>
        <strain evidence="5">PSN309</strain>
    </source>
</reference>
<protein>
    <recommendedName>
        <fullName evidence="4">Zn(2)-C6 fungal-type domain-containing protein</fullName>
    </recommendedName>
</protein>
<comment type="subcellular location">
    <subcellularLocation>
        <location evidence="1">Nucleus</location>
    </subcellularLocation>
</comment>
<dbReference type="GO" id="GO:0005634">
    <property type="term" value="C:nucleus"/>
    <property type="evidence" value="ECO:0007669"/>
    <property type="project" value="UniProtKB-SubCell"/>
</dbReference>
<dbReference type="AlphaFoldDB" id="A0AAN6X1X0"/>
<sequence length="526" mass="58289">MSAASSPTAPSPQPEVAKASRVCLNCKRKKKRCDKALPRCGRCAESMQACQHEEDLLPGASTPVYSLFPGAPSPIGSVGHIPRQSPQSWIGPRPSLLGSIRSAETIDFLAFQSLHDVLENRQGVEFAVSAFFQDPSTWFTIVDRVSFEINLADLWTTPSAETSVLVLCMNLITQPQVHDAAVYQSIKALLSLITSSRPMSITLMQAELLVAGYETFNALQQQQAYLTIGRCFQMSRAFGWHQGSYWSLEKMTSHPKTLKLHSILWWATVYLDLQLHIQSREPKFPQHTSTQDFDIPIPETFNKILGVQVGGDFLDSNSNRVEGILFPEANSALYLSNTLQQFSNPLLTLSPEERERFSGEIWDNTIAMAEGPWSTGDRSAAVATNLITVLKLNQPGLLAAAGMGSTPGLVHGLTSSGPVKRVRDIIDLIHNEAVTRNPASADNPTRFEEKLALGWLAPSWAFAVYHASLLLITHGETPLQDATWLHKVQNLRRLLETIATRWKIAEQYVQSLDQALQRRRMSGYVA</sequence>
<evidence type="ECO:0000256" key="1">
    <source>
        <dbReference type="ARBA" id="ARBA00004123"/>
    </source>
</evidence>
<dbReference type="PROSITE" id="PS50048">
    <property type="entry name" value="ZN2_CY6_FUNGAL_2"/>
    <property type="match status" value="1"/>
</dbReference>